<dbReference type="EMBL" id="SRLO01006571">
    <property type="protein sequence ID" value="TNN28695.1"/>
    <property type="molecule type" value="Genomic_DNA"/>
</dbReference>
<protein>
    <submittedName>
        <fullName evidence="1">Uncharacterized protein</fullName>
    </submittedName>
</protein>
<reference evidence="1 2" key="1">
    <citation type="submission" date="2019-03" db="EMBL/GenBank/DDBJ databases">
        <title>First draft genome of Liparis tanakae, snailfish: a comprehensive survey of snailfish specific genes.</title>
        <authorList>
            <person name="Kim W."/>
            <person name="Song I."/>
            <person name="Jeong J.-H."/>
            <person name="Kim D."/>
            <person name="Kim S."/>
            <person name="Ryu S."/>
            <person name="Song J.Y."/>
            <person name="Lee S.K."/>
        </authorList>
    </citation>
    <scope>NUCLEOTIDE SEQUENCE [LARGE SCALE GENOMIC DNA]</scope>
    <source>
        <tissue evidence="1">Muscle</tissue>
    </source>
</reference>
<dbReference type="Proteomes" id="UP000314294">
    <property type="component" value="Unassembled WGS sequence"/>
</dbReference>
<gene>
    <name evidence="1" type="ORF">EYF80_061156</name>
</gene>
<sequence>MNALSTCWGHLGHAGAVRAVGEARLVVVDVLDRDDEVRRRLQGEPGVDAHRLGRQDSLEKPSVCSARSWFWFFRASLPFPCQVLPFDMDNTHNHKAASIVVAPQTHGCPPPNADRGVLEVRWKYCRVTFPTYCGSDPMYSSRTKNWFHTHPLLIRRTLNLPCLLSRVLLTDDVTFPKDAVTFPSPVPPLADISPALVLLWRRGCRGELQSNRRQQPNRSRADSPVIIREYCC</sequence>
<name>A0A4Z2EIV9_9TELE</name>
<keyword evidence="2" id="KW-1185">Reference proteome</keyword>
<accession>A0A4Z2EIV9</accession>
<evidence type="ECO:0000313" key="1">
    <source>
        <dbReference type="EMBL" id="TNN28695.1"/>
    </source>
</evidence>
<proteinExistence type="predicted"/>
<evidence type="ECO:0000313" key="2">
    <source>
        <dbReference type="Proteomes" id="UP000314294"/>
    </source>
</evidence>
<organism evidence="1 2">
    <name type="scientific">Liparis tanakae</name>
    <name type="common">Tanaka's snailfish</name>
    <dbReference type="NCBI Taxonomy" id="230148"/>
    <lineage>
        <taxon>Eukaryota</taxon>
        <taxon>Metazoa</taxon>
        <taxon>Chordata</taxon>
        <taxon>Craniata</taxon>
        <taxon>Vertebrata</taxon>
        <taxon>Euteleostomi</taxon>
        <taxon>Actinopterygii</taxon>
        <taxon>Neopterygii</taxon>
        <taxon>Teleostei</taxon>
        <taxon>Neoteleostei</taxon>
        <taxon>Acanthomorphata</taxon>
        <taxon>Eupercaria</taxon>
        <taxon>Perciformes</taxon>
        <taxon>Cottioidei</taxon>
        <taxon>Cottales</taxon>
        <taxon>Liparidae</taxon>
        <taxon>Liparis</taxon>
    </lineage>
</organism>
<dbReference type="AlphaFoldDB" id="A0A4Z2EIV9"/>
<comment type="caution">
    <text evidence="1">The sequence shown here is derived from an EMBL/GenBank/DDBJ whole genome shotgun (WGS) entry which is preliminary data.</text>
</comment>